<accession>A0A401UTC6</accession>
<dbReference type="InterPro" id="IPR010813">
    <property type="entry name" value="DUF1413"/>
</dbReference>
<gene>
    <name evidence="1" type="ORF">Ctaglu_43870</name>
</gene>
<dbReference type="GeneID" id="77241362"/>
<name>A0A401UTC6_9CLOT</name>
<reference evidence="1 2" key="1">
    <citation type="submission" date="2018-11" db="EMBL/GenBank/DDBJ databases">
        <title>Genome sequencing and assembly of Clostridium tagluense strain A121.</title>
        <authorList>
            <person name="Murakami T."/>
            <person name="Segawa T."/>
            <person name="Shcherbakova V.A."/>
            <person name="Mori H."/>
            <person name="Yoshimura Y."/>
        </authorList>
    </citation>
    <scope>NUCLEOTIDE SEQUENCE [LARGE SCALE GENOMIC DNA]</scope>
    <source>
        <strain evidence="1 2">A121</strain>
    </source>
</reference>
<proteinExistence type="predicted"/>
<evidence type="ECO:0000313" key="2">
    <source>
        <dbReference type="Proteomes" id="UP000287872"/>
    </source>
</evidence>
<dbReference type="Pfam" id="PF07205">
    <property type="entry name" value="DUF1413"/>
    <property type="match status" value="1"/>
</dbReference>
<protein>
    <submittedName>
        <fullName evidence="1">Uncharacterized protein</fullName>
    </submittedName>
</protein>
<comment type="caution">
    <text evidence="1">The sequence shown here is derived from an EMBL/GenBank/DDBJ whole genome shotgun (WGS) entry which is preliminary data.</text>
</comment>
<dbReference type="EMBL" id="BHYK01000040">
    <property type="protein sequence ID" value="GCD12764.1"/>
    <property type="molecule type" value="Genomic_DNA"/>
</dbReference>
<dbReference type="Proteomes" id="UP000287872">
    <property type="component" value="Unassembled WGS sequence"/>
</dbReference>
<keyword evidence="2" id="KW-1185">Reference proteome</keyword>
<dbReference type="AlphaFoldDB" id="A0A401UTC6"/>
<dbReference type="RefSeq" id="WP_125005707.1">
    <property type="nucleotide sequence ID" value="NZ_BHYK01000040.1"/>
</dbReference>
<sequence length="130" mass="15055">MQEFNVRIRLAEDDLKLLEHITKTKGYMGIGQYLTEIIRSEIKNIDDDEKIIILKDNLTEDDILNLIRVNINTISGKFQFADLLTDFWNNVSLSQRKKIGKLFRRMVEDNEFLGVTFLGANSSGIAIYKK</sequence>
<evidence type="ECO:0000313" key="1">
    <source>
        <dbReference type="EMBL" id="GCD12764.1"/>
    </source>
</evidence>
<organism evidence="1 2">
    <name type="scientific">Clostridium tagluense</name>
    <dbReference type="NCBI Taxonomy" id="360422"/>
    <lineage>
        <taxon>Bacteria</taxon>
        <taxon>Bacillati</taxon>
        <taxon>Bacillota</taxon>
        <taxon>Clostridia</taxon>
        <taxon>Eubacteriales</taxon>
        <taxon>Clostridiaceae</taxon>
        <taxon>Clostridium</taxon>
    </lineage>
</organism>